<keyword evidence="3" id="KW-0460">Magnesium</keyword>
<dbReference type="NCBIfam" id="TIGR00556">
    <property type="entry name" value="pantethn_trn"/>
    <property type="match status" value="1"/>
</dbReference>
<organism evidence="5 6">
    <name type="scientific">Basidiobolus ranarum</name>
    <dbReference type="NCBI Taxonomy" id="34480"/>
    <lineage>
        <taxon>Eukaryota</taxon>
        <taxon>Fungi</taxon>
        <taxon>Fungi incertae sedis</taxon>
        <taxon>Zoopagomycota</taxon>
        <taxon>Entomophthoromycotina</taxon>
        <taxon>Basidiobolomycetes</taxon>
        <taxon>Basidiobolales</taxon>
        <taxon>Basidiobolaceae</taxon>
        <taxon>Basidiobolus</taxon>
    </lineage>
</organism>
<dbReference type="Proteomes" id="UP001479436">
    <property type="component" value="Unassembled WGS sequence"/>
</dbReference>
<dbReference type="Gene3D" id="3.90.470.20">
    <property type="entry name" value="4'-phosphopantetheinyl transferase domain"/>
    <property type="match status" value="1"/>
</dbReference>
<comment type="caution">
    <text evidence="5">The sequence shown here is derived from an EMBL/GenBank/DDBJ whole genome shotgun (WGS) entry which is preliminary data.</text>
</comment>
<evidence type="ECO:0000256" key="1">
    <source>
        <dbReference type="ARBA" id="ARBA00022679"/>
    </source>
</evidence>
<accession>A0ABR2WWB4</accession>
<protein>
    <submittedName>
        <fullName evidence="5">Fatty acid synthase alpha subunit Lsd1</fullName>
        <ecNumber evidence="5">2.3.1.86</ecNumber>
    </submittedName>
</protein>
<name>A0ABR2WWB4_9FUNG</name>
<keyword evidence="5" id="KW-0012">Acyltransferase</keyword>
<dbReference type="InterPro" id="IPR008278">
    <property type="entry name" value="4-PPantetheinyl_Trfase_dom"/>
</dbReference>
<keyword evidence="1 5" id="KW-0808">Transferase</keyword>
<reference evidence="5 6" key="1">
    <citation type="submission" date="2023-04" db="EMBL/GenBank/DDBJ databases">
        <title>Genome of Basidiobolus ranarum AG-B5.</title>
        <authorList>
            <person name="Stajich J.E."/>
            <person name="Carter-House D."/>
            <person name="Gryganskyi A."/>
        </authorList>
    </citation>
    <scope>NUCLEOTIDE SEQUENCE [LARGE SCALE GENOMIC DNA]</scope>
    <source>
        <strain evidence="5 6">AG-B5</strain>
    </source>
</reference>
<dbReference type="Pfam" id="PF01648">
    <property type="entry name" value="ACPS"/>
    <property type="match status" value="1"/>
</dbReference>
<sequence length="134" mass="14369">MELLSNLSGEKGVGIDIQLLSELNIENDTFLERNFTPSELAEAEGSLSKLCEKWSAKEATIKAVSSFSLDTEQVWNQGVGAPLIGIEILQDVNGNFKVTFYGDAKDAVAKAGVTHVSVSIQSNTEYAMAIATAK</sequence>
<evidence type="ECO:0000313" key="6">
    <source>
        <dbReference type="Proteomes" id="UP001479436"/>
    </source>
</evidence>
<dbReference type="InterPro" id="IPR037143">
    <property type="entry name" value="4-PPantetheinyl_Trfase_dom_sf"/>
</dbReference>
<evidence type="ECO:0000313" key="5">
    <source>
        <dbReference type="EMBL" id="KAK9765759.1"/>
    </source>
</evidence>
<dbReference type="GO" id="GO:0004321">
    <property type="term" value="F:fatty-acyl-CoA synthase activity"/>
    <property type="evidence" value="ECO:0007669"/>
    <property type="project" value="UniProtKB-EC"/>
</dbReference>
<keyword evidence="2" id="KW-0479">Metal-binding</keyword>
<evidence type="ECO:0000256" key="2">
    <source>
        <dbReference type="ARBA" id="ARBA00022723"/>
    </source>
</evidence>
<dbReference type="SUPFAM" id="SSF56214">
    <property type="entry name" value="4'-phosphopantetheinyl transferase"/>
    <property type="match status" value="1"/>
</dbReference>
<evidence type="ECO:0000256" key="3">
    <source>
        <dbReference type="ARBA" id="ARBA00022842"/>
    </source>
</evidence>
<proteinExistence type="predicted"/>
<dbReference type="InterPro" id="IPR004568">
    <property type="entry name" value="Ppantetheine-prot_Trfase_dom"/>
</dbReference>
<keyword evidence="6" id="KW-1185">Reference proteome</keyword>
<feature type="domain" description="4'-phosphopantetheinyl transferase" evidence="4">
    <location>
        <begin position="12"/>
        <end position="131"/>
    </location>
</feature>
<evidence type="ECO:0000259" key="4">
    <source>
        <dbReference type="Pfam" id="PF01648"/>
    </source>
</evidence>
<dbReference type="EMBL" id="JASJQH010000229">
    <property type="protein sequence ID" value="KAK9765759.1"/>
    <property type="molecule type" value="Genomic_DNA"/>
</dbReference>
<dbReference type="EC" id="2.3.1.86" evidence="5"/>
<gene>
    <name evidence="5" type="primary">fas2_2</name>
    <name evidence="5" type="ORF">K7432_005665</name>
</gene>